<dbReference type="SMART" id="SM00848">
    <property type="entry name" value="Inhibitor_I29"/>
    <property type="match status" value="1"/>
</dbReference>
<keyword evidence="3" id="KW-1015">Disulfide bond</keyword>
<gene>
    <name evidence="6" type="ORF">SCF082_LOCUS39008</name>
</gene>
<evidence type="ECO:0000256" key="3">
    <source>
        <dbReference type="ARBA" id="ARBA00023157"/>
    </source>
</evidence>
<accession>A0ABP0Q4V2</accession>
<dbReference type="InterPro" id="IPR013128">
    <property type="entry name" value="Peptidase_C1A"/>
</dbReference>
<feature type="domain" description="Peptidase C1A papain C-terminal" evidence="4">
    <location>
        <begin position="126"/>
        <end position="301"/>
    </location>
</feature>
<evidence type="ECO:0000313" key="7">
    <source>
        <dbReference type="Proteomes" id="UP001642464"/>
    </source>
</evidence>
<comment type="similarity">
    <text evidence="1">Belongs to the peptidase C1 family.</text>
</comment>
<name>A0ABP0Q4V2_9DINO</name>
<organism evidence="6 7">
    <name type="scientific">Durusdinium trenchii</name>
    <dbReference type="NCBI Taxonomy" id="1381693"/>
    <lineage>
        <taxon>Eukaryota</taxon>
        <taxon>Sar</taxon>
        <taxon>Alveolata</taxon>
        <taxon>Dinophyceae</taxon>
        <taxon>Suessiales</taxon>
        <taxon>Symbiodiniaceae</taxon>
        <taxon>Durusdinium</taxon>
    </lineage>
</organism>
<dbReference type="Gene3D" id="3.90.70.10">
    <property type="entry name" value="Cysteine proteinases"/>
    <property type="match status" value="1"/>
</dbReference>
<evidence type="ECO:0000313" key="6">
    <source>
        <dbReference type="EMBL" id="CAK9082025.1"/>
    </source>
</evidence>
<reference evidence="6 7" key="1">
    <citation type="submission" date="2024-02" db="EMBL/GenBank/DDBJ databases">
        <authorList>
            <person name="Chen Y."/>
            <person name="Shah S."/>
            <person name="Dougan E. K."/>
            <person name="Thang M."/>
            <person name="Chan C."/>
        </authorList>
    </citation>
    <scope>NUCLEOTIDE SEQUENCE [LARGE SCALE GENOMIC DNA]</scope>
</reference>
<proteinExistence type="inferred from homology"/>
<dbReference type="SMART" id="SM00645">
    <property type="entry name" value="Pept_C1"/>
    <property type="match status" value="1"/>
</dbReference>
<dbReference type="InterPro" id="IPR038765">
    <property type="entry name" value="Papain-like_cys_pep_sf"/>
</dbReference>
<dbReference type="Pfam" id="PF08246">
    <property type="entry name" value="Inhibitor_I29"/>
    <property type="match status" value="1"/>
</dbReference>
<dbReference type="InterPro" id="IPR000169">
    <property type="entry name" value="Pept_cys_AS"/>
</dbReference>
<dbReference type="Proteomes" id="UP001642464">
    <property type="component" value="Unassembled WGS sequence"/>
</dbReference>
<comment type="caution">
    <text evidence="6">The sequence shown here is derived from an EMBL/GenBank/DDBJ whole genome shotgun (WGS) entry which is preliminary data.</text>
</comment>
<keyword evidence="2" id="KW-0865">Zymogen</keyword>
<evidence type="ECO:0000259" key="4">
    <source>
        <dbReference type="SMART" id="SM00645"/>
    </source>
</evidence>
<dbReference type="PROSITE" id="PS00139">
    <property type="entry name" value="THIOL_PROTEASE_CYS"/>
    <property type="match status" value="1"/>
</dbReference>
<dbReference type="InterPro" id="IPR013201">
    <property type="entry name" value="Prot_inhib_I29"/>
</dbReference>
<dbReference type="SUPFAM" id="SSF54001">
    <property type="entry name" value="Cysteine proteinases"/>
    <property type="match status" value="1"/>
</dbReference>
<evidence type="ECO:0000259" key="5">
    <source>
        <dbReference type="SMART" id="SM00848"/>
    </source>
</evidence>
<dbReference type="Pfam" id="PF00112">
    <property type="entry name" value="Peptidase_C1"/>
    <property type="match status" value="1"/>
</dbReference>
<protein>
    <submittedName>
        <fullName evidence="6">Probable cysteine protease RDL2 (Probable cysteine proteinase At3g19400) (RD21A-like protease 2)</fullName>
    </submittedName>
</protein>
<evidence type="ECO:0000256" key="2">
    <source>
        <dbReference type="ARBA" id="ARBA00023145"/>
    </source>
</evidence>
<feature type="domain" description="Cathepsin propeptide inhibitor" evidence="5">
    <location>
        <begin position="21"/>
        <end position="79"/>
    </location>
</feature>
<dbReference type="InterPro" id="IPR000668">
    <property type="entry name" value="Peptidase_C1A_C"/>
</dbReference>
<dbReference type="PANTHER" id="PTHR12411">
    <property type="entry name" value="CYSTEINE PROTEASE FAMILY C1-RELATED"/>
    <property type="match status" value="1"/>
</dbReference>
<keyword evidence="7" id="KW-1185">Reference proteome</keyword>
<evidence type="ECO:0000256" key="1">
    <source>
        <dbReference type="ARBA" id="ARBA00008455"/>
    </source>
</evidence>
<dbReference type="EMBL" id="CAXAMM010038907">
    <property type="protein sequence ID" value="CAK9082025.1"/>
    <property type="molecule type" value="Genomic_DNA"/>
</dbReference>
<sequence>MNFTVTPDGRVEQEDADIKDYEVFWQKHRKDQAKDSLSYKERFQLYQKRKAFVEEHNSKSGITWAAAVNIFADYTDAEFQALLGHRRLGKWWLRPSSFVQQDSFVEENGLKEATVVRRQEAKPTKERTTVDWRQNLVSTNYVKQQGSCGSCWAVAAAGALEIHAEIAMKQQKQHSHKVPRNVSFKQLVDCTPNPEHCGGDGGCQGATSELAFEYVSKHGLHDAEHYGGNINRDDHCQASSKKAVPYLQLLGYVRLESNKLKPLMDALANAGPVSVSVDASEWNMCWACLGMWTHGALVYRHP</sequence>